<gene>
    <name evidence="10" type="ORF">J2S63_001112</name>
</gene>
<organism evidence="10 11">
    <name type="scientific">Nocardioides marmoribigeumensis</name>
    <dbReference type="NCBI Taxonomy" id="433649"/>
    <lineage>
        <taxon>Bacteria</taxon>
        <taxon>Bacillati</taxon>
        <taxon>Actinomycetota</taxon>
        <taxon>Actinomycetes</taxon>
        <taxon>Propionibacteriales</taxon>
        <taxon>Nocardioidaceae</taxon>
        <taxon>Nocardioides</taxon>
    </lineage>
</organism>
<comment type="caution">
    <text evidence="10">The sequence shown here is derived from an EMBL/GenBank/DDBJ whole genome shotgun (WGS) entry which is preliminary data.</text>
</comment>
<dbReference type="PANTHER" id="PTHR43081">
    <property type="entry name" value="ADENYLATE CYCLASE, TERMINAL-DIFFERENTIATION SPECIFIC-RELATED"/>
    <property type="match status" value="1"/>
</dbReference>
<dbReference type="PROSITE" id="PS50125">
    <property type="entry name" value="GUANYLATE_CYCLASE_2"/>
    <property type="match status" value="1"/>
</dbReference>
<protein>
    <submittedName>
        <fullName evidence="10">Adenylate cyclase</fullName>
        <ecNumber evidence="10">4.6.1.1</ecNumber>
    </submittedName>
</protein>
<dbReference type="SMART" id="SM00044">
    <property type="entry name" value="CYCc"/>
    <property type="match status" value="1"/>
</dbReference>
<keyword evidence="4 7" id="KW-0812">Transmembrane</keyword>
<proteinExistence type="inferred from homology"/>
<accession>A0ABU2BU54</accession>
<keyword evidence="11" id="KW-1185">Reference proteome</keyword>
<keyword evidence="10" id="KW-0456">Lyase</keyword>
<dbReference type="RefSeq" id="WP_310299670.1">
    <property type="nucleotide sequence ID" value="NZ_BAAAPS010000007.1"/>
</dbReference>
<sequence>MTFRRQASHWFAHLSPEWQVRLALGSGLTVSNLVGVGVVAVLCLFVVPLPQSPAVSDARVQSVQLGLAFAVLGGVIGSYHAWRTLHPVVVMLRPSESAGTISDRQRRHVLKAPRRIFLFQLFLWVWAAVILAAVNWRASLTLGVSLGLIVALAGSATSCVTYLLSERSLRPVARRVLATGIPARRWVPSVRNRAMFAWWLGTGVSVLGIILLGVGALIEPEDISLDQLAVTIVVVGALAMAIGLLSSYAAAEASSEPIRTLREAVERVDHGDLEVEVPIYDSTEIGLLQAGFNQMVQGLREREHLRDLFGRHVGEDVARAALERGIELGGEEREVAVLFVDVIGSTSLAENCPPAEVVELLNRFFAVVIDVVHEHEGFVNKFEGDAALAIWGAPVESQDLHTCTLKAARTMQRRLAEEVPELRASIGVSTGRAVAGNVGTPERYEYTVIGDPVNEAARLTTAAKQTDRLVLVNCALVAGATAEEARHWEERDPITVRGRSEPTRVAAPRS</sequence>
<dbReference type="SMART" id="SM00304">
    <property type="entry name" value="HAMP"/>
    <property type="match status" value="1"/>
</dbReference>
<evidence type="ECO:0000313" key="11">
    <source>
        <dbReference type="Proteomes" id="UP001183648"/>
    </source>
</evidence>
<evidence type="ECO:0000256" key="1">
    <source>
        <dbReference type="ARBA" id="ARBA00004651"/>
    </source>
</evidence>
<dbReference type="EMBL" id="JAVDYG010000001">
    <property type="protein sequence ID" value="MDR7361559.1"/>
    <property type="molecule type" value="Genomic_DNA"/>
</dbReference>
<dbReference type="Gene3D" id="6.10.340.10">
    <property type="match status" value="1"/>
</dbReference>
<feature type="transmembrane region" description="Helical" evidence="7">
    <location>
        <begin position="21"/>
        <end position="47"/>
    </location>
</feature>
<dbReference type="InterPro" id="IPR029787">
    <property type="entry name" value="Nucleotide_cyclase"/>
</dbReference>
<feature type="transmembrane region" description="Helical" evidence="7">
    <location>
        <begin position="142"/>
        <end position="165"/>
    </location>
</feature>
<dbReference type="InterPro" id="IPR001054">
    <property type="entry name" value="A/G_cyclase"/>
</dbReference>
<evidence type="ECO:0000256" key="6">
    <source>
        <dbReference type="ARBA" id="ARBA00023136"/>
    </source>
</evidence>
<dbReference type="Pfam" id="PF00672">
    <property type="entry name" value="HAMP"/>
    <property type="match status" value="1"/>
</dbReference>
<evidence type="ECO:0000256" key="2">
    <source>
        <dbReference type="ARBA" id="ARBA00005381"/>
    </source>
</evidence>
<dbReference type="CDD" id="cd06225">
    <property type="entry name" value="HAMP"/>
    <property type="match status" value="1"/>
</dbReference>
<dbReference type="EC" id="4.6.1.1" evidence="10"/>
<keyword evidence="6 7" id="KW-0472">Membrane</keyword>
<reference evidence="10 11" key="1">
    <citation type="submission" date="2023-07" db="EMBL/GenBank/DDBJ databases">
        <title>Sequencing the genomes of 1000 actinobacteria strains.</title>
        <authorList>
            <person name="Klenk H.-P."/>
        </authorList>
    </citation>
    <scope>NUCLEOTIDE SEQUENCE [LARGE SCALE GENOMIC DNA]</scope>
    <source>
        <strain evidence="10 11">DSM 19426</strain>
    </source>
</reference>
<feature type="transmembrane region" description="Helical" evidence="7">
    <location>
        <begin position="116"/>
        <end position="136"/>
    </location>
</feature>
<dbReference type="SUPFAM" id="SSF55073">
    <property type="entry name" value="Nucleotide cyclase"/>
    <property type="match status" value="1"/>
</dbReference>
<keyword evidence="3" id="KW-1003">Cell membrane</keyword>
<dbReference type="Pfam" id="PF00211">
    <property type="entry name" value="Guanylate_cyc"/>
    <property type="match status" value="1"/>
</dbReference>
<dbReference type="GO" id="GO:0004016">
    <property type="term" value="F:adenylate cyclase activity"/>
    <property type="evidence" value="ECO:0007669"/>
    <property type="project" value="UniProtKB-EC"/>
</dbReference>
<evidence type="ECO:0000256" key="4">
    <source>
        <dbReference type="ARBA" id="ARBA00022692"/>
    </source>
</evidence>
<feature type="domain" description="HAMP" evidence="9">
    <location>
        <begin position="252"/>
        <end position="304"/>
    </location>
</feature>
<evidence type="ECO:0000259" key="8">
    <source>
        <dbReference type="PROSITE" id="PS50125"/>
    </source>
</evidence>
<feature type="transmembrane region" description="Helical" evidence="7">
    <location>
        <begin position="230"/>
        <end position="251"/>
    </location>
</feature>
<evidence type="ECO:0000313" key="10">
    <source>
        <dbReference type="EMBL" id="MDR7361559.1"/>
    </source>
</evidence>
<dbReference type="InterPro" id="IPR050697">
    <property type="entry name" value="Adenylyl/Guanylyl_Cyclase_3/4"/>
</dbReference>
<feature type="domain" description="Guanylate cyclase" evidence="8">
    <location>
        <begin position="336"/>
        <end position="460"/>
    </location>
</feature>
<evidence type="ECO:0000259" key="9">
    <source>
        <dbReference type="PROSITE" id="PS50885"/>
    </source>
</evidence>
<keyword evidence="5 7" id="KW-1133">Transmembrane helix</keyword>
<comment type="similarity">
    <text evidence="2">Belongs to the adenylyl cyclase class-3 family.</text>
</comment>
<evidence type="ECO:0000256" key="7">
    <source>
        <dbReference type="SAM" id="Phobius"/>
    </source>
</evidence>
<dbReference type="Gene3D" id="3.30.70.1230">
    <property type="entry name" value="Nucleotide cyclase"/>
    <property type="match status" value="1"/>
</dbReference>
<comment type="subcellular location">
    <subcellularLocation>
        <location evidence="1">Cell membrane</location>
        <topology evidence="1">Multi-pass membrane protein</topology>
    </subcellularLocation>
</comment>
<dbReference type="Proteomes" id="UP001183648">
    <property type="component" value="Unassembled WGS sequence"/>
</dbReference>
<evidence type="ECO:0000256" key="5">
    <source>
        <dbReference type="ARBA" id="ARBA00022989"/>
    </source>
</evidence>
<dbReference type="PROSITE" id="PS50885">
    <property type="entry name" value="HAMP"/>
    <property type="match status" value="1"/>
</dbReference>
<evidence type="ECO:0000256" key="3">
    <source>
        <dbReference type="ARBA" id="ARBA00022475"/>
    </source>
</evidence>
<feature type="transmembrane region" description="Helical" evidence="7">
    <location>
        <begin position="62"/>
        <end position="82"/>
    </location>
</feature>
<name>A0ABU2BU54_9ACTN</name>
<dbReference type="SUPFAM" id="SSF158472">
    <property type="entry name" value="HAMP domain-like"/>
    <property type="match status" value="1"/>
</dbReference>
<dbReference type="CDD" id="cd07302">
    <property type="entry name" value="CHD"/>
    <property type="match status" value="1"/>
</dbReference>
<feature type="transmembrane region" description="Helical" evidence="7">
    <location>
        <begin position="194"/>
        <end position="218"/>
    </location>
</feature>
<dbReference type="PANTHER" id="PTHR43081:SF17">
    <property type="entry name" value="BLL5647 PROTEIN"/>
    <property type="match status" value="1"/>
</dbReference>
<dbReference type="InterPro" id="IPR003660">
    <property type="entry name" value="HAMP_dom"/>
</dbReference>